<reference evidence="1" key="2">
    <citation type="submission" date="2015-06" db="UniProtKB">
        <authorList>
            <consortium name="EnsemblMetazoa"/>
        </authorList>
    </citation>
    <scope>IDENTIFICATION</scope>
</reference>
<sequence length="76" mass="9209">MFYARTENEPQLDSFKEQIHKNFRKPEPEKIDLKFKQKPFETRWSPKVLRIAKLLEAFFIDRESLFKLTPSPLQLV</sequence>
<name>T1L3H1_TETUR</name>
<dbReference type="Proteomes" id="UP000015104">
    <property type="component" value="Unassembled WGS sequence"/>
</dbReference>
<organism evidence="1 2">
    <name type="scientific">Tetranychus urticae</name>
    <name type="common">Two-spotted spider mite</name>
    <dbReference type="NCBI Taxonomy" id="32264"/>
    <lineage>
        <taxon>Eukaryota</taxon>
        <taxon>Metazoa</taxon>
        <taxon>Ecdysozoa</taxon>
        <taxon>Arthropoda</taxon>
        <taxon>Chelicerata</taxon>
        <taxon>Arachnida</taxon>
        <taxon>Acari</taxon>
        <taxon>Acariformes</taxon>
        <taxon>Trombidiformes</taxon>
        <taxon>Prostigmata</taxon>
        <taxon>Eleutherengona</taxon>
        <taxon>Raphignathae</taxon>
        <taxon>Tetranychoidea</taxon>
        <taxon>Tetranychidae</taxon>
        <taxon>Tetranychus</taxon>
    </lineage>
</organism>
<dbReference type="AlphaFoldDB" id="T1L3H1"/>
<reference evidence="2" key="1">
    <citation type="submission" date="2011-08" db="EMBL/GenBank/DDBJ databases">
        <authorList>
            <person name="Rombauts S."/>
        </authorList>
    </citation>
    <scope>NUCLEOTIDE SEQUENCE</scope>
    <source>
        <strain evidence="2">London</strain>
    </source>
</reference>
<proteinExistence type="predicted"/>
<dbReference type="EMBL" id="CAEY01001020">
    <property type="status" value="NOT_ANNOTATED_CDS"/>
    <property type="molecule type" value="Genomic_DNA"/>
</dbReference>
<keyword evidence="2" id="KW-1185">Reference proteome</keyword>
<accession>T1L3H1</accession>
<dbReference type="EnsemblMetazoa" id="tetur35g01500.1">
    <property type="protein sequence ID" value="tetur35g01500.1"/>
    <property type="gene ID" value="tetur35g01500"/>
</dbReference>
<dbReference type="HOGENOM" id="CLU_2657648_0_0_1"/>
<evidence type="ECO:0000313" key="1">
    <source>
        <dbReference type="EnsemblMetazoa" id="tetur35g01500.1"/>
    </source>
</evidence>
<evidence type="ECO:0000313" key="2">
    <source>
        <dbReference type="Proteomes" id="UP000015104"/>
    </source>
</evidence>
<protein>
    <submittedName>
        <fullName evidence="1">Uncharacterized protein</fullName>
    </submittedName>
</protein>